<name>A0A6C0LLX4_9ZZZZ</name>
<reference evidence="2" key="1">
    <citation type="journal article" date="2020" name="Nature">
        <title>Giant virus diversity and host interactions through global metagenomics.</title>
        <authorList>
            <person name="Schulz F."/>
            <person name="Roux S."/>
            <person name="Paez-Espino D."/>
            <person name="Jungbluth S."/>
            <person name="Walsh D.A."/>
            <person name="Denef V.J."/>
            <person name="McMahon K.D."/>
            <person name="Konstantinidis K.T."/>
            <person name="Eloe-Fadrosh E.A."/>
            <person name="Kyrpides N.C."/>
            <person name="Woyke T."/>
        </authorList>
    </citation>
    <scope>NUCLEOTIDE SEQUENCE</scope>
    <source>
        <strain evidence="2">GVMAG-M-3300027833-19</strain>
    </source>
</reference>
<evidence type="ECO:0000313" key="2">
    <source>
        <dbReference type="EMBL" id="QHU30691.1"/>
    </source>
</evidence>
<keyword evidence="1" id="KW-0472">Membrane</keyword>
<organism evidence="2">
    <name type="scientific">viral metagenome</name>
    <dbReference type="NCBI Taxonomy" id="1070528"/>
    <lineage>
        <taxon>unclassified sequences</taxon>
        <taxon>metagenomes</taxon>
        <taxon>organismal metagenomes</taxon>
    </lineage>
</organism>
<keyword evidence="1" id="KW-0812">Transmembrane</keyword>
<evidence type="ECO:0000256" key="1">
    <source>
        <dbReference type="SAM" id="Phobius"/>
    </source>
</evidence>
<feature type="transmembrane region" description="Helical" evidence="1">
    <location>
        <begin position="6"/>
        <end position="23"/>
    </location>
</feature>
<protein>
    <submittedName>
        <fullName evidence="2">Uncharacterized protein</fullName>
    </submittedName>
</protein>
<keyword evidence="1" id="KW-1133">Transmembrane helix</keyword>
<proteinExistence type="predicted"/>
<dbReference type="AlphaFoldDB" id="A0A6C0LLX4"/>
<sequence length="42" mass="4904">MLLLLISITTIVGIVVYMLKRAFDEYIDDRSLMERILDTESI</sequence>
<dbReference type="EMBL" id="MN740512">
    <property type="protein sequence ID" value="QHU30691.1"/>
    <property type="molecule type" value="Genomic_DNA"/>
</dbReference>
<accession>A0A6C0LLX4</accession>